<dbReference type="AlphaFoldDB" id="A0A841FDH5"/>
<dbReference type="RefSeq" id="WP_184786404.1">
    <property type="nucleotide sequence ID" value="NZ_BONT01000015.1"/>
</dbReference>
<evidence type="ECO:0000313" key="2">
    <source>
        <dbReference type="EMBL" id="MBB6033495.1"/>
    </source>
</evidence>
<dbReference type="InterPro" id="IPR036779">
    <property type="entry name" value="LysM_dom_sf"/>
</dbReference>
<evidence type="ECO:0000313" key="3">
    <source>
        <dbReference type="Proteomes" id="UP000548476"/>
    </source>
</evidence>
<proteinExistence type="predicted"/>
<protein>
    <submittedName>
        <fullName evidence="2">Nucleoid-associated protein YgaU</fullName>
    </submittedName>
</protein>
<feature type="region of interest" description="Disordered" evidence="1">
    <location>
        <begin position="84"/>
        <end position="104"/>
    </location>
</feature>
<sequence length="104" mass="11737">MPVPRGSRFADLPVFEVTGPDGRPRHVIGLRLTGTDTPGDRVHRVRQGEALDLLARRHLGDERSWWRILDVNPLRYPLDLAPGEQLRLPAPGQATRASRARSFR</sequence>
<organism evidence="2 3">
    <name type="scientific">Phytomonospora endophytica</name>
    <dbReference type="NCBI Taxonomy" id="714109"/>
    <lineage>
        <taxon>Bacteria</taxon>
        <taxon>Bacillati</taxon>
        <taxon>Actinomycetota</taxon>
        <taxon>Actinomycetes</taxon>
        <taxon>Micromonosporales</taxon>
        <taxon>Micromonosporaceae</taxon>
        <taxon>Phytomonospora</taxon>
    </lineage>
</organism>
<evidence type="ECO:0000256" key="1">
    <source>
        <dbReference type="SAM" id="MobiDB-lite"/>
    </source>
</evidence>
<keyword evidence="3" id="KW-1185">Reference proteome</keyword>
<gene>
    <name evidence="2" type="ORF">HNR73_001345</name>
</gene>
<dbReference type="Gene3D" id="3.10.350.10">
    <property type="entry name" value="LysM domain"/>
    <property type="match status" value="1"/>
</dbReference>
<dbReference type="Proteomes" id="UP000548476">
    <property type="component" value="Unassembled WGS sequence"/>
</dbReference>
<reference evidence="2 3" key="1">
    <citation type="submission" date="2020-08" db="EMBL/GenBank/DDBJ databases">
        <title>Genomic Encyclopedia of Type Strains, Phase IV (KMG-IV): sequencing the most valuable type-strain genomes for metagenomic binning, comparative biology and taxonomic classification.</title>
        <authorList>
            <person name="Goeker M."/>
        </authorList>
    </citation>
    <scope>NUCLEOTIDE SEQUENCE [LARGE SCALE GENOMIC DNA]</scope>
    <source>
        <strain evidence="2 3">YIM 65646</strain>
    </source>
</reference>
<name>A0A841FDH5_9ACTN</name>
<dbReference type="EMBL" id="JACHGT010000003">
    <property type="protein sequence ID" value="MBB6033495.1"/>
    <property type="molecule type" value="Genomic_DNA"/>
</dbReference>
<accession>A0A841FDH5</accession>
<comment type="caution">
    <text evidence="2">The sequence shown here is derived from an EMBL/GenBank/DDBJ whole genome shotgun (WGS) entry which is preliminary data.</text>
</comment>